<dbReference type="FunFam" id="1.10.150.390:FF:000001">
    <property type="entry name" value="DNA-directed RNA polymerase subunit"/>
    <property type="match status" value="1"/>
</dbReference>
<dbReference type="Proteomes" id="UP001314263">
    <property type="component" value="Unassembled WGS sequence"/>
</dbReference>
<comment type="caution">
    <text evidence="20">The sequence shown here is derived from an EMBL/GenBank/DDBJ whole genome shotgun (WGS) entry which is preliminary data.</text>
</comment>
<name>A0AAV1IG27_9CHLO</name>
<dbReference type="InterPro" id="IPR007080">
    <property type="entry name" value="RNA_pol_Rpb1_1"/>
</dbReference>
<dbReference type="InterPro" id="IPR000722">
    <property type="entry name" value="RNA_pol_asu"/>
</dbReference>
<feature type="coiled-coil region" evidence="17">
    <location>
        <begin position="908"/>
        <end position="935"/>
    </location>
</feature>
<keyword evidence="8" id="KW-0479">Metal-binding</keyword>
<feature type="compositionally biased region" description="Polar residues" evidence="18">
    <location>
        <begin position="1780"/>
        <end position="1790"/>
    </location>
</feature>
<dbReference type="FunFam" id="1.10.132.30:FF:000001">
    <property type="entry name" value="DNA-directed RNA polymerase subunit"/>
    <property type="match status" value="1"/>
</dbReference>
<keyword evidence="4" id="KW-0597">Phosphoprotein</keyword>
<keyword evidence="17" id="KW-0175">Coiled coil</keyword>
<keyword evidence="21" id="KW-1185">Reference proteome</keyword>
<evidence type="ECO:0000313" key="21">
    <source>
        <dbReference type="Proteomes" id="UP001314263"/>
    </source>
</evidence>
<dbReference type="Gene3D" id="1.10.274.100">
    <property type="entry name" value="RNA polymerase Rpb1, domain 3"/>
    <property type="match status" value="1"/>
</dbReference>
<evidence type="ECO:0000256" key="4">
    <source>
        <dbReference type="ARBA" id="ARBA00022553"/>
    </source>
</evidence>
<dbReference type="Pfam" id="PF04992">
    <property type="entry name" value="RNA_pol_Rpb1_6"/>
    <property type="match status" value="1"/>
</dbReference>
<dbReference type="Pfam" id="PF04998">
    <property type="entry name" value="RNA_pol_Rpb1_5"/>
    <property type="match status" value="1"/>
</dbReference>
<dbReference type="SMART" id="SM00663">
    <property type="entry name" value="RPOLA_N"/>
    <property type="match status" value="1"/>
</dbReference>
<comment type="function">
    <text evidence="16">DNA-dependent RNA polymerase catalyzes the transcription of DNA into RNA using the four ribonucleoside triphosphates as substrates.</text>
</comment>
<feature type="region of interest" description="Disordered" evidence="18">
    <location>
        <begin position="1508"/>
        <end position="1825"/>
    </location>
</feature>
<comment type="subcellular location">
    <subcellularLocation>
        <location evidence="1">Nucleus</location>
    </subcellularLocation>
</comment>
<evidence type="ECO:0000256" key="15">
    <source>
        <dbReference type="ARBA" id="ARBA00048552"/>
    </source>
</evidence>
<feature type="compositionally biased region" description="Low complexity" evidence="18">
    <location>
        <begin position="1522"/>
        <end position="1779"/>
    </location>
</feature>
<evidence type="ECO:0000256" key="10">
    <source>
        <dbReference type="ARBA" id="ARBA00022833"/>
    </source>
</evidence>
<dbReference type="GO" id="GO:0046872">
    <property type="term" value="F:metal ion binding"/>
    <property type="evidence" value="ECO:0007669"/>
    <property type="project" value="UniProtKB-KW"/>
</dbReference>
<reference evidence="20 21" key="1">
    <citation type="submission" date="2023-10" db="EMBL/GenBank/DDBJ databases">
        <authorList>
            <person name="Maclean D."/>
            <person name="Macfadyen A."/>
        </authorList>
    </citation>
    <scope>NUCLEOTIDE SEQUENCE [LARGE SCALE GENOMIC DNA]</scope>
</reference>
<dbReference type="InterPro" id="IPR006592">
    <property type="entry name" value="RNA_pol_N"/>
</dbReference>
<dbReference type="FunFam" id="4.10.860.120:FF:000003">
    <property type="entry name" value="DNA-directed RNA polymerase subunit"/>
    <property type="match status" value="1"/>
</dbReference>
<dbReference type="PANTHER" id="PTHR19376">
    <property type="entry name" value="DNA-DIRECTED RNA POLYMERASE"/>
    <property type="match status" value="1"/>
</dbReference>
<evidence type="ECO:0000313" key="20">
    <source>
        <dbReference type="EMBL" id="CAK0784858.1"/>
    </source>
</evidence>
<dbReference type="Pfam" id="PF05000">
    <property type="entry name" value="RNA_pol_Rpb1_4"/>
    <property type="match status" value="1"/>
</dbReference>
<dbReference type="Pfam" id="PF04997">
    <property type="entry name" value="RNA_pol_Rpb1_1"/>
    <property type="match status" value="1"/>
</dbReference>
<dbReference type="GO" id="GO:0005665">
    <property type="term" value="C:RNA polymerase II, core complex"/>
    <property type="evidence" value="ECO:0007669"/>
    <property type="project" value="TreeGrafter"/>
</dbReference>
<evidence type="ECO:0000256" key="11">
    <source>
        <dbReference type="ARBA" id="ARBA00022842"/>
    </source>
</evidence>
<dbReference type="PANTHER" id="PTHR19376:SF37">
    <property type="entry name" value="DNA-DIRECTED RNA POLYMERASE II SUBUNIT RPB1"/>
    <property type="match status" value="1"/>
</dbReference>
<dbReference type="InterPro" id="IPR038593">
    <property type="entry name" value="RNA_pol_Rpb1_7_sf"/>
</dbReference>
<keyword evidence="6 16" id="KW-0808">Transferase</keyword>
<evidence type="ECO:0000256" key="6">
    <source>
        <dbReference type="ARBA" id="ARBA00022679"/>
    </source>
</evidence>
<evidence type="ECO:0000256" key="7">
    <source>
        <dbReference type="ARBA" id="ARBA00022695"/>
    </source>
</evidence>
<keyword evidence="12" id="KW-0238">DNA-binding</keyword>
<evidence type="ECO:0000256" key="12">
    <source>
        <dbReference type="ARBA" id="ARBA00023125"/>
    </source>
</evidence>
<evidence type="ECO:0000256" key="3">
    <source>
        <dbReference type="ARBA" id="ARBA00022478"/>
    </source>
</evidence>
<evidence type="ECO:0000256" key="13">
    <source>
        <dbReference type="ARBA" id="ARBA00023163"/>
    </source>
</evidence>
<organism evidence="20 21">
    <name type="scientific">Coccomyxa viridis</name>
    <dbReference type="NCBI Taxonomy" id="1274662"/>
    <lineage>
        <taxon>Eukaryota</taxon>
        <taxon>Viridiplantae</taxon>
        <taxon>Chlorophyta</taxon>
        <taxon>core chlorophytes</taxon>
        <taxon>Trebouxiophyceae</taxon>
        <taxon>Trebouxiophyceae incertae sedis</taxon>
        <taxon>Coccomyxaceae</taxon>
        <taxon>Coccomyxa</taxon>
    </lineage>
</organism>
<dbReference type="Gene3D" id="6.20.50.80">
    <property type="match status" value="1"/>
</dbReference>
<dbReference type="GO" id="GO:0003677">
    <property type="term" value="F:DNA binding"/>
    <property type="evidence" value="ECO:0007669"/>
    <property type="project" value="UniProtKB-KW"/>
</dbReference>
<protein>
    <recommendedName>
        <fullName evidence="16">DNA-directed RNA polymerase subunit</fullName>
        <ecNumber evidence="16">2.7.7.6</ecNumber>
    </recommendedName>
</protein>
<evidence type="ECO:0000256" key="2">
    <source>
        <dbReference type="ARBA" id="ARBA00007207"/>
    </source>
</evidence>
<evidence type="ECO:0000256" key="8">
    <source>
        <dbReference type="ARBA" id="ARBA00022723"/>
    </source>
</evidence>
<evidence type="ECO:0000256" key="17">
    <source>
        <dbReference type="SAM" id="Coils"/>
    </source>
</evidence>
<evidence type="ECO:0000256" key="14">
    <source>
        <dbReference type="ARBA" id="ARBA00023242"/>
    </source>
</evidence>
<dbReference type="CDD" id="cd02584">
    <property type="entry name" value="RNAP_II_Rpb1_C"/>
    <property type="match status" value="1"/>
</dbReference>
<dbReference type="Gene3D" id="3.30.1490.180">
    <property type="entry name" value="RNA polymerase ii"/>
    <property type="match status" value="1"/>
</dbReference>
<keyword evidence="3 16" id="KW-0240">DNA-directed RNA polymerase</keyword>
<dbReference type="PROSITE" id="PS00115">
    <property type="entry name" value="RNA_POL_II_REPEAT"/>
    <property type="match status" value="10"/>
</dbReference>
<dbReference type="InterPro" id="IPR007083">
    <property type="entry name" value="RNA_pol_Rpb1_4"/>
</dbReference>
<dbReference type="FunFam" id="2.40.40.20:FF:000019">
    <property type="entry name" value="DNA-directed RNA polymerase II subunit RPB1"/>
    <property type="match status" value="1"/>
</dbReference>
<dbReference type="Gene3D" id="4.10.860.120">
    <property type="entry name" value="RNA polymerase II, clamp domain"/>
    <property type="match status" value="2"/>
</dbReference>
<evidence type="ECO:0000256" key="18">
    <source>
        <dbReference type="SAM" id="MobiDB-lite"/>
    </source>
</evidence>
<dbReference type="GO" id="GO:0006366">
    <property type="term" value="P:transcription by RNA polymerase II"/>
    <property type="evidence" value="ECO:0007669"/>
    <property type="project" value="InterPro"/>
</dbReference>
<dbReference type="Pfam" id="PF05001">
    <property type="entry name" value="RNA_pol_Rpb1_R"/>
    <property type="match status" value="18"/>
</dbReference>
<dbReference type="InterPro" id="IPR007075">
    <property type="entry name" value="RNA_pol_Rpb1_6"/>
</dbReference>
<dbReference type="InterPro" id="IPR007066">
    <property type="entry name" value="RNA_pol_Rpb1_3"/>
</dbReference>
<keyword evidence="9" id="KW-0677">Repeat</keyword>
<dbReference type="Pfam" id="PF00623">
    <property type="entry name" value="RNA_pol_Rpb1_2"/>
    <property type="match status" value="1"/>
</dbReference>
<dbReference type="Gene3D" id="1.10.132.30">
    <property type="match status" value="1"/>
</dbReference>
<proteinExistence type="inferred from homology"/>
<sequence length="1825" mass="201896">MDKFPYSSAPLRRVKGVQFGILDPEFLRRYSVAKVEAPQTYEQGKPKLNGLSDPRLGTMDRAIKCTTDGASQQDSPGYFGHIELAKPVFHIGFITTVLKVMRCVSYHSSKILIEKDDPKYKQALKIRSPEARLRAFLAVCGSMRTDDSGGQQPKYRMENFRIMAEFEKPKGDDDGEMTSEIERKFEITAEKAHEVLRRMSDEDCEALGFNIQFSRPDWMILTVLPVPPPPVRPSVMMDSSARCEDDLTHKLAEIIKANSRLKKQEENGAPQHIIREFTALLQFHVITYFDNTRPGMPVANQRGGRPIKSISQRLKGKEGRVRGNLMGKRVDFSARTVISGEPNISIDQLGVPRSIALNLTYPETVTPHNYKWLQQLVENGPHPPPGQTGAKYIVREDGQRLDLRFLKKDSDRHLEMGYKVERHLVDGDYVLFNRQPSLHKMSMMGHRVKILPYSTFRLNLSVTSPYNADFDGDEMNMHVPQTPETRTETKEIMAVPKNIVSPQGNKPVIGIVQDTLLGCRLMTKRDTFIARDVFMNILMWLEDWDGKIPMPAILKPQPLWTGKQIFNLFMPRVNLRRQAQWYADGEQPDFSPSDSQVLIQNGELVTGTLCKKTLGASQGSLIHIIWNEEGPEAARAFLSQTQFCVNYWLLQHGMSIGIGDTVANADTMMKITNIIAGAKETVKKLTEKLQNRDLETRPGRTMLETFEDEVNQALNKARDDSGKEAQRSLDASNNVVRMVSAGSKGSFINISQMIACVGQQNVEGKRIPFGFQRRTLPHFTKDDLGPESRGFVENSYLRGLTPQELFFHAMGGREGLIDTAVKTSSTGYIQRRLVKAMEDLMIRYDGTVRSAGGSVVQFLYGEDGMDGTAIEAQKLESLRMSPNKFRNTYVWELSQNPPWLDPAMAEELRNNIEALRMLEQEHGQLEEDLRVLRHEIRQSGETGVQLPVNFRRLIWNAQKIFKCKPHRPGPSGINPLDVITKMREMQEKLKVVDGPDALSKEAQRNATLLFFSHLRATFASKRVLKEYKLTAEAFDWILGEVETRFNMATAYPGEMIGTVAAQSIGEPTTQMTLNTFHFAGVSAKNVTLGVPRLTEIINIAKNIKTPSLTVFLLGDAAKDREAAKQIQCSLEYTTLKRITQTTEIYYDPDPTTTVIEEDREFVHSYFDMPDEDFPIHRQSPWLLRITLNRDLMVDKKLSLEAIAERINTEFEDELHCIFNDDNAEVPALRIRVLNDEESKDAEPTESETDDVFLRKIEATLLTQVALQGVPGIKKVSIRETKIMLPDAEAGEGFRNENTWVLDTEGTNLLDVMSHPGVDYTRTVSNHIIDIIDVLGIEAARAALLKEIRAVIEFDGSYVNYRHLAALCDSMTSRGHFMAITRHGINRNENGPLAQCSFEETVDILFRASMFSEKDNMNGVSENIMLGQLAPLGTGSFGLMLDEEKLADAIEVQYAPDLDFEALGRTPGRMTPGRSPGMTPSRMSPSQFMSPNVMSPMVGGALFSPMGNSMFSPSPTSPGGGYSPTSPGYSPTSPGYSPTSPGYSPTSPGYSPTSPAYSPTSPGYSPTSPAYSPTSPAYSPTSPAYSPTSPAYSPTSPAYSPTSPAYSPTSPAYSPTSPAYSPTSPAYSPTSPAYSPTSPAYSPTSPAYSPTSPAYSPTSPAYSPTSPKYSPTSPAYSPTSPKYSPTSPAYSPTSPAYSPASPAYSPTSPAYSPTSPQYSPASPQYSPTSPAYSPTSPKYSPTSPAYSPTGPKYSPTSPAYSPTSPAYSPSSPAYSPTNPSLQLGQGQSRAGQQNAPPPPPQQQQYSPTRPPGSGAEDAPPPPPLSQ</sequence>
<keyword evidence="14" id="KW-0539">Nucleus</keyword>
<dbReference type="Gene3D" id="1.10.150.390">
    <property type="match status" value="1"/>
</dbReference>
<dbReference type="Gene3D" id="3.30.1360.140">
    <property type="match status" value="1"/>
</dbReference>
<dbReference type="FunFam" id="3.30.1360.140:FF:000001">
    <property type="entry name" value="DNA-directed RNA polymerase subunit"/>
    <property type="match status" value="1"/>
</dbReference>
<dbReference type="InterPro" id="IPR044893">
    <property type="entry name" value="RNA_pol_Rpb1_clamp_domain"/>
</dbReference>
<dbReference type="CDD" id="cd22541">
    <property type="entry name" value="SP5_N"/>
    <property type="match status" value="1"/>
</dbReference>
<dbReference type="InterPro" id="IPR000684">
    <property type="entry name" value="RNA_pol_II_repeat_euk"/>
</dbReference>
<dbReference type="InterPro" id="IPR045867">
    <property type="entry name" value="DNA-dir_RpoC_beta_prime"/>
</dbReference>
<evidence type="ECO:0000256" key="5">
    <source>
        <dbReference type="ARBA" id="ARBA00022640"/>
    </source>
</evidence>
<dbReference type="Gene3D" id="2.40.40.20">
    <property type="match status" value="1"/>
</dbReference>
<keyword evidence="7 16" id="KW-0548">Nucleotidyltransferase</keyword>
<keyword evidence="10" id="KW-0862">Zinc</keyword>
<dbReference type="GO" id="GO:0003899">
    <property type="term" value="F:DNA-directed RNA polymerase activity"/>
    <property type="evidence" value="ECO:0007669"/>
    <property type="project" value="UniProtKB-EC"/>
</dbReference>
<comment type="similarity">
    <text evidence="2">Belongs to the RNA polymerase beta' chain family. RpoC1 subfamily.</text>
</comment>
<feature type="domain" description="RNA polymerase N-terminal" evidence="19">
    <location>
        <begin position="217"/>
        <end position="523"/>
    </location>
</feature>
<comment type="catalytic activity">
    <reaction evidence="15 16">
        <text>RNA(n) + a ribonucleoside 5'-triphosphate = RNA(n+1) + diphosphate</text>
        <dbReference type="Rhea" id="RHEA:21248"/>
        <dbReference type="Rhea" id="RHEA-COMP:14527"/>
        <dbReference type="Rhea" id="RHEA-COMP:17342"/>
        <dbReference type="ChEBI" id="CHEBI:33019"/>
        <dbReference type="ChEBI" id="CHEBI:61557"/>
        <dbReference type="ChEBI" id="CHEBI:140395"/>
        <dbReference type="EC" id="2.7.7.6"/>
    </reaction>
</comment>
<evidence type="ECO:0000259" key="19">
    <source>
        <dbReference type="SMART" id="SM00663"/>
    </source>
</evidence>
<keyword evidence="11" id="KW-0460">Magnesium</keyword>
<dbReference type="InterPro" id="IPR038120">
    <property type="entry name" value="Rpb1_funnel_sf"/>
</dbReference>
<dbReference type="Pfam" id="PF04990">
    <property type="entry name" value="RNA_pol_Rpb1_7"/>
    <property type="match status" value="1"/>
</dbReference>
<dbReference type="InterPro" id="IPR042102">
    <property type="entry name" value="RNA_pol_Rpb1_3_sf"/>
</dbReference>
<dbReference type="NCBIfam" id="NF006336">
    <property type="entry name" value="PRK08566.1"/>
    <property type="match status" value="1"/>
</dbReference>
<dbReference type="SUPFAM" id="SSF64484">
    <property type="entry name" value="beta and beta-prime subunits of DNA dependent RNA-polymerase"/>
    <property type="match status" value="1"/>
</dbReference>
<dbReference type="EMBL" id="CAUYUE010000011">
    <property type="protein sequence ID" value="CAK0784858.1"/>
    <property type="molecule type" value="Genomic_DNA"/>
</dbReference>
<evidence type="ECO:0000256" key="16">
    <source>
        <dbReference type="RuleBase" id="RU004279"/>
    </source>
</evidence>
<dbReference type="InterPro" id="IPR007081">
    <property type="entry name" value="RNA_pol_Rpb1_5"/>
</dbReference>
<dbReference type="EC" id="2.7.7.6" evidence="16"/>
<keyword evidence="5" id="KW-0934">Plastid</keyword>
<dbReference type="FunFam" id="1.10.274.100:FF:000001">
    <property type="entry name" value="DNA-directed RNA polymerase subunit"/>
    <property type="match status" value="1"/>
</dbReference>
<dbReference type="Pfam" id="PF04983">
    <property type="entry name" value="RNA_pol_Rpb1_3"/>
    <property type="match status" value="1"/>
</dbReference>
<evidence type="ECO:0000256" key="1">
    <source>
        <dbReference type="ARBA" id="ARBA00004123"/>
    </source>
</evidence>
<dbReference type="Gene3D" id="6.10.250.2940">
    <property type="match status" value="1"/>
</dbReference>
<dbReference type="CDD" id="cd02733">
    <property type="entry name" value="RNAP_II_RPB1_N"/>
    <property type="match status" value="1"/>
</dbReference>
<feature type="region of interest" description="Disordered" evidence="18">
    <location>
        <begin position="1462"/>
        <end position="1483"/>
    </location>
</feature>
<gene>
    <name evidence="20" type="primary">NRPB1</name>
    <name evidence="20" type="ORF">CVIRNUC_008063</name>
</gene>
<dbReference type="InterPro" id="IPR007073">
    <property type="entry name" value="RNA_pol_Rpb1_7"/>
</dbReference>
<keyword evidence="13 16" id="KW-0804">Transcription</keyword>
<accession>A0AAV1IG27</accession>
<evidence type="ECO:0000256" key="9">
    <source>
        <dbReference type="ARBA" id="ARBA00022737"/>
    </source>
</evidence>
<dbReference type="FunFam" id="3.30.1490.180:FF:000001">
    <property type="entry name" value="DNA-directed RNA polymerase subunit"/>
    <property type="match status" value="1"/>
</dbReference>